<organism evidence="2 3">
    <name type="scientific">Persicobacter diffluens</name>
    <dbReference type="NCBI Taxonomy" id="981"/>
    <lineage>
        <taxon>Bacteria</taxon>
        <taxon>Pseudomonadati</taxon>
        <taxon>Bacteroidota</taxon>
        <taxon>Cytophagia</taxon>
        <taxon>Cytophagales</taxon>
        <taxon>Persicobacteraceae</taxon>
        <taxon>Persicobacter</taxon>
    </lineage>
</organism>
<feature type="transmembrane region" description="Helical" evidence="1">
    <location>
        <begin position="61"/>
        <end position="82"/>
    </location>
</feature>
<keyword evidence="1" id="KW-0812">Transmembrane</keyword>
<sequence length="197" mass="22020">MEKEQYLNELEEIRTMMSKSSKFLSLSGYSGISAGVIALLGGSLFKYYYWGSRYQLGKEDLIAIIGLGVITLCLVLALTLFFSWRKGKKQGLSLWNSQSQQLLYHMLAPLIPGGIICLHLVWNNNLPEALAMSQVFYGLALFSSARYTIGAIKSLGLIEISLGLFAYFLPQWADLFWLTGFGVLHLIYGGLMQKKEA</sequence>
<evidence type="ECO:0000313" key="2">
    <source>
        <dbReference type="EMBL" id="GJM62708.1"/>
    </source>
</evidence>
<name>A0AAN4VZP3_9BACT</name>
<dbReference type="RefSeq" id="WP_338237951.1">
    <property type="nucleotide sequence ID" value="NZ_BQKE01000002.1"/>
</dbReference>
<accession>A0AAN4VZP3</accession>
<feature type="transmembrane region" description="Helical" evidence="1">
    <location>
        <begin position="175"/>
        <end position="191"/>
    </location>
</feature>
<protein>
    <submittedName>
        <fullName evidence="2">Uncharacterized protein</fullName>
    </submittedName>
</protein>
<feature type="transmembrane region" description="Helical" evidence="1">
    <location>
        <begin position="102"/>
        <end position="122"/>
    </location>
</feature>
<keyword evidence="1" id="KW-0472">Membrane</keyword>
<dbReference type="EMBL" id="BQKE01000002">
    <property type="protein sequence ID" value="GJM62708.1"/>
    <property type="molecule type" value="Genomic_DNA"/>
</dbReference>
<proteinExistence type="predicted"/>
<dbReference type="Proteomes" id="UP001310022">
    <property type="component" value="Unassembled WGS sequence"/>
</dbReference>
<feature type="transmembrane region" description="Helical" evidence="1">
    <location>
        <begin position="23"/>
        <end position="49"/>
    </location>
</feature>
<feature type="transmembrane region" description="Helical" evidence="1">
    <location>
        <begin position="152"/>
        <end position="169"/>
    </location>
</feature>
<reference evidence="2 3" key="1">
    <citation type="submission" date="2021-12" db="EMBL/GenBank/DDBJ databases">
        <title>Genome sequencing of bacteria with rrn-lacking chromosome and rrn-plasmid.</title>
        <authorList>
            <person name="Anda M."/>
            <person name="Iwasaki W."/>
        </authorList>
    </citation>
    <scope>NUCLEOTIDE SEQUENCE [LARGE SCALE GENOMIC DNA]</scope>
    <source>
        <strain evidence="2 3">NBRC 15940</strain>
    </source>
</reference>
<keyword evidence="1" id="KW-1133">Transmembrane helix</keyword>
<evidence type="ECO:0000313" key="3">
    <source>
        <dbReference type="Proteomes" id="UP001310022"/>
    </source>
</evidence>
<keyword evidence="3" id="KW-1185">Reference proteome</keyword>
<evidence type="ECO:0000256" key="1">
    <source>
        <dbReference type="SAM" id="Phobius"/>
    </source>
</evidence>
<comment type="caution">
    <text evidence="2">The sequence shown here is derived from an EMBL/GenBank/DDBJ whole genome shotgun (WGS) entry which is preliminary data.</text>
</comment>
<gene>
    <name evidence="2" type="ORF">PEDI_32600</name>
</gene>
<dbReference type="AlphaFoldDB" id="A0AAN4VZP3"/>